<evidence type="ECO:0000259" key="3">
    <source>
        <dbReference type="Pfam" id="PF14219"/>
    </source>
</evidence>
<name>A0A2S6IMJ7_9ACTN</name>
<feature type="region of interest" description="Disordered" evidence="1">
    <location>
        <begin position="1"/>
        <end position="65"/>
    </location>
</feature>
<feature type="transmembrane region" description="Helical" evidence="2">
    <location>
        <begin position="249"/>
        <end position="271"/>
    </location>
</feature>
<keyword evidence="2" id="KW-1133">Transmembrane helix</keyword>
<dbReference type="AlphaFoldDB" id="A0A2S6IMJ7"/>
<gene>
    <name evidence="4" type="ORF">CLV92_106197</name>
</gene>
<dbReference type="RefSeq" id="WP_104432741.1">
    <property type="nucleotide sequence ID" value="NZ_PTJD01000006.1"/>
</dbReference>
<keyword evidence="2" id="KW-0472">Membrane</keyword>
<protein>
    <submittedName>
        <fullName evidence="4">Uncharacterized protein DUF4328</fullName>
    </submittedName>
</protein>
<proteinExistence type="predicted"/>
<keyword evidence="2" id="KW-0812">Transmembrane</keyword>
<feature type="transmembrane region" description="Helical" evidence="2">
    <location>
        <begin position="128"/>
        <end position="151"/>
    </location>
</feature>
<feature type="domain" description="DUF4328" evidence="3">
    <location>
        <begin position="129"/>
        <end position="272"/>
    </location>
</feature>
<evidence type="ECO:0000313" key="5">
    <source>
        <dbReference type="Proteomes" id="UP000239485"/>
    </source>
</evidence>
<feature type="transmembrane region" description="Helical" evidence="2">
    <location>
        <begin position="86"/>
        <end position="108"/>
    </location>
</feature>
<dbReference type="EMBL" id="PTJD01000006">
    <property type="protein sequence ID" value="PPK95376.1"/>
    <property type="molecule type" value="Genomic_DNA"/>
</dbReference>
<comment type="caution">
    <text evidence="4">The sequence shown here is derived from an EMBL/GenBank/DDBJ whole genome shotgun (WGS) entry which is preliminary data.</text>
</comment>
<dbReference type="OrthoDB" id="4174975at2"/>
<reference evidence="4 5" key="1">
    <citation type="submission" date="2018-02" db="EMBL/GenBank/DDBJ databases">
        <title>Genomic Encyclopedia of Archaeal and Bacterial Type Strains, Phase II (KMG-II): from individual species to whole genera.</title>
        <authorList>
            <person name="Goeker M."/>
        </authorList>
    </citation>
    <scope>NUCLEOTIDE SEQUENCE [LARGE SCALE GENOMIC DNA]</scope>
    <source>
        <strain evidence="4 5">DSM 22857</strain>
    </source>
</reference>
<sequence length="292" mass="31306">MHQPSGTPDWRDFYAGAPQPGHSAVPGRFGASSSSPGATLPHLQSGSQQFPQSPAPQSWGQPQWGANAPNASLAVRLKPVRGLGTATIVLGCALTGAHVLQALTSFSAARQYSEALTTWGSTAQVHTAYDAVSALTALLGLATFVVACLWLHRARGNSEVIHPAQRHDRSRFWLWVGWFVPIACLVYPYRVVRDVAHGSDSSRRLSGLPSLDLWWGLWVAGLVTSRIADRTFPWSGDPSLERLSRLGAVESLDALVTVAALVVWVGIVRWITARQEEARVGAASAPGVPPAW</sequence>
<evidence type="ECO:0000256" key="2">
    <source>
        <dbReference type="SAM" id="Phobius"/>
    </source>
</evidence>
<organism evidence="4 5">
    <name type="scientific">Kineococcus xinjiangensis</name>
    <dbReference type="NCBI Taxonomy" id="512762"/>
    <lineage>
        <taxon>Bacteria</taxon>
        <taxon>Bacillati</taxon>
        <taxon>Actinomycetota</taxon>
        <taxon>Actinomycetes</taxon>
        <taxon>Kineosporiales</taxon>
        <taxon>Kineosporiaceae</taxon>
        <taxon>Kineococcus</taxon>
    </lineage>
</organism>
<dbReference type="Proteomes" id="UP000239485">
    <property type="component" value="Unassembled WGS sequence"/>
</dbReference>
<feature type="transmembrane region" description="Helical" evidence="2">
    <location>
        <begin position="172"/>
        <end position="191"/>
    </location>
</feature>
<evidence type="ECO:0000313" key="4">
    <source>
        <dbReference type="EMBL" id="PPK95376.1"/>
    </source>
</evidence>
<dbReference type="InterPro" id="IPR025565">
    <property type="entry name" value="DUF4328"/>
</dbReference>
<keyword evidence="5" id="KW-1185">Reference proteome</keyword>
<evidence type="ECO:0000256" key="1">
    <source>
        <dbReference type="SAM" id="MobiDB-lite"/>
    </source>
</evidence>
<accession>A0A2S6IMJ7</accession>
<dbReference type="Pfam" id="PF14219">
    <property type="entry name" value="DUF4328"/>
    <property type="match status" value="1"/>
</dbReference>
<feature type="compositionally biased region" description="Low complexity" evidence="1">
    <location>
        <begin position="44"/>
        <end position="58"/>
    </location>
</feature>